<sequence>MNYGMIMIKRIIAASQSVCVVFSSNPPPVYDNASPPPVAILPAAASCLASNIRGGQEAGSTWQGKRSFSFLFIIIASHYHFLFCVA</sequence>
<dbReference type="EMBL" id="VSRR010030134">
    <property type="protein sequence ID" value="MPC69860.1"/>
    <property type="molecule type" value="Genomic_DNA"/>
</dbReference>
<evidence type="ECO:0000313" key="1">
    <source>
        <dbReference type="EMBL" id="MPC69860.1"/>
    </source>
</evidence>
<evidence type="ECO:0000313" key="2">
    <source>
        <dbReference type="Proteomes" id="UP000324222"/>
    </source>
</evidence>
<accession>A0A5B7HC60</accession>
<organism evidence="1 2">
    <name type="scientific">Portunus trituberculatus</name>
    <name type="common">Swimming crab</name>
    <name type="synonym">Neptunus trituberculatus</name>
    <dbReference type="NCBI Taxonomy" id="210409"/>
    <lineage>
        <taxon>Eukaryota</taxon>
        <taxon>Metazoa</taxon>
        <taxon>Ecdysozoa</taxon>
        <taxon>Arthropoda</taxon>
        <taxon>Crustacea</taxon>
        <taxon>Multicrustacea</taxon>
        <taxon>Malacostraca</taxon>
        <taxon>Eumalacostraca</taxon>
        <taxon>Eucarida</taxon>
        <taxon>Decapoda</taxon>
        <taxon>Pleocyemata</taxon>
        <taxon>Brachyura</taxon>
        <taxon>Eubrachyura</taxon>
        <taxon>Portunoidea</taxon>
        <taxon>Portunidae</taxon>
        <taxon>Portuninae</taxon>
        <taxon>Portunus</taxon>
    </lineage>
</organism>
<proteinExistence type="predicted"/>
<dbReference type="Proteomes" id="UP000324222">
    <property type="component" value="Unassembled WGS sequence"/>
</dbReference>
<keyword evidence="2" id="KW-1185">Reference proteome</keyword>
<comment type="caution">
    <text evidence="1">The sequence shown here is derived from an EMBL/GenBank/DDBJ whole genome shotgun (WGS) entry which is preliminary data.</text>
</comment>
<protein>
    <submittedName>
        <fullName evidence="1">Uncharacterized protein</fullName>
    </submittedName>
</protein>
<dbReference type="AlphaFoldDB" id="A0A5B7HC60"/>
<name>A0A5B7HC60_PORTR</name>
<gene>
    <name evidence="1" type="ORF">E2C01_064092</name>
</gene>
<reference evidence="1 2" key="1">
    <citation type="submission" date="2019-05" db="EMBL/GenBank/DDBJ databases">
        <title>Another draft genome of Portunus trituberculatus and its Hox gene families provides insights of decapod evolution.</title>
        <authorList>
            <person name="Jeong J.-H."/>
            <person name="Song I."/>
            <person name="Kim S."/>
            <person name="Choi T."/>
            <person name="Kim D."/>
            <person name="Ryu S."/>
            <person name="Kim W."/>
        </authorList>
    </citation>
    <scope>NUCLEOTIDE SEQUENCE [LARGE SCALE GENOMIC DNA]</scope>
    <source>
        <tissue evidence="1">Muscle</tissue>
    </source>
</reference>